<keyword evidence="5 14" id="KW-0813">Transport</keyword>
<dbReference type="PANTHER" id="PTHR13032:SF6">
    <property type="entry name" value="MITOCHONDRIAL IMPORT INNER MEMBRANE TRANSLOCASE SUBUNIT TIM21"/>
    <property type="match status" value="1"/>
</dbReference>
<dbReference type="InterPro" id="IPR038552">
    <property type="entry name" value="Tim21_IMS_sf"/>
</dbReference>
<evidence type="ECO:0000256" key="14">
    <source>
        <dbReference type="RuleBase" id="RU367142"/>
    </source>
</evidence>
<evidence type="ECO:0000256" key="4">
    <source>
        <dbReference type="ARBA" id="ARBA00020726"/>
    </source>
</evidence>
<accession>A0A2K5D7Q2</accession>
<dbReference type="GO" id="GO:0032981">
    <property type="term" value="P:mitochondrial respiratory chain complex I assembly"/>
    <property type="evidence" value="ECO:0007669"/>
    <property type="project" value="Ensembl"/>
</dbReference>
<feature type="region of interest" description="Disordered" evidence="15">
    <location>
        <begin position="69"/>
        <end position="91"/>
    </location>
</feature>
<dbReference type="OMA" id="HFHVEGP"/>
<comment type="similarity">
    <text evidence="3 14">Belongs to the TIM21 family.</text>
</comment>
<dbReference type="Pfam" id="PF08294">
    <property type="entry name" value="TIM21"/>
    <property type="match status" value="1"/>
</dbReference>
<evidence type="ECO:0000256" key="12">
    <source>
        <dbReference type="ARBA" id="ARBA00023136"/>
    </source>
</evidence>
<evidence type="ECO:0000313" key="16">
    <source>
        <dbReference type="Ensembl" id="ENSANAP00000016991.1"/>
    </source>
</evidence>
<protein>
    <recommendedName>
        <fullName evidence="4 14">Mitochondrial import inner membrane translocase subunit Tim21</fullName>
    </recommendedName>
</protein>
<dbReference type="GO" id="GO:0030150">
    <property type="term" value="P:protein import into mitochondrial matrix"/>
    <property type="evidence" value="ECO:0007669"/>
    <property type="project" value="UniProtKB-UniRule"/>
</dbReference>
<dbReference type="Gene3D" id="3.10.450.320">
    <property type="entry name" value="Mitochondrial import inner membrane translocase subunit Tim21"/>
    <property type="match status" value="1"/>
</dbReference>
<evidence type="ECO:0000256" key="11">
    <source>
        <dbReference type="ARBA" id="ARBA00023128"/>
    </source>
</evidence>
<name>A0A2K5D7Q2_AOTNA</name>
<feature type="transmembrane region" description="Helical" evidence="14">
    <location>
        <begin position="108"/>
        <end position="129"/>
    </location>
</feature>
<keyword evidence="11 14" id="KW-0496">Mitochondrion</keyword>
<evidence type="ECO:0000256" key="8">
    <source>
        <dbReference type="ARBA" id="ARBA00022946"/>
    </source>
</evidence>
<keyword evidence="8" id="KW-0809">Transit peptide</keyword>
<keyword evidence="14" id="KW-0999">Mitochondrion inner membrane</keyword>
<dbReference type="GeneTree" id="ENSGT00390000011552"/>
<reference evidence="16" key="2">
    <citation type="submission" date="2025-09" db="UniProtKB">
        <authorList>
            <consortium name="Ensembl"/>
        </authorList>
    </citation>
    <scope>IDENTIFICATION</scope>
</reference>
<keyword evidence="17" id="KW-1185">Reference proteome</keyword>
<dbReference type="FunFam" id="3.10.450.320:FF:000001">
    <property type="entry name" value="Mitochondrial import inner membrane translocase subunit Tim21"/>
    <property type="match status" value="1"/>
</dbReference>
<evidence type="ECO:0000256" key="7">
    <source>
        <dbReference type="ARBA" id="ARBA00022927"/>
    </source>
</evidence>
<keyword evidence="7 14" id="KW-0653">Protein transport</keyword>
<evidence type="ECO:0000256" key="9">
    <source>
        <dbReference type="ARBA" id="ARBA00022989"/>
    </source>
</evidence>
<dbReference type="Proteomes" id="UP000233020">
    <property type="component" value="Unplaced"/>
</dbReference>
<gene>
    <name evidence="16" type="primary">TIMM21</name>
</gene>
<comment type="function">
    <text evidence="14">Essential component of the TIM23 complex, a complex that mediates the translocation of transit peptide-containing proteins across the mitochondrial inner membrane.</text>
</comment>
<dbReference type="CTD" id="29090"/>
<evidence type="ECO:0000256" key="13">
    <source>
        <dbReference type="ARBA" id="ARBA00047099"/>
    </source>
</evidence>
<dbReference type="OrthoDB" id="436405at2759"/>
<feature type="compositionally biased region" description="Polar residues" evidence="15">
    <location>
        <begin position="81"/>
        <end position="91"/>
    </location>
</feature>
<organism evidence="16 17">
    <name type="scientific">Aotus nancymaae</name>
    <name type="common">Ma's night monkey</name>
    <dbReference type="NCBI Taxonomy" id="37293"/>
    <lineage>
        <taxon>Eukaryota</taxon>
        <taxon>Metazoa</taxon>
        <taxon>Chordata</taxon>
        <taxon>Craniata</taxon>
        <taxon>Vertebrata</taxon>
        <taxon>Euteleostomi</taxon>
        <taxon>Mammalia</taxon>
        <taxon>Eutheria</taxon>
        <taxon>Euarchontoglires</taxon>
        <taxon>Primates</taxon>
        <taxon>Haplorrhini</taxon>
        <taxon>Platyrrhini</taxon>
        <taxon>Aotidae</taxon>
        <taxon>Aotus</taxon>
    </lineage>
</organism>
<keyword evidence="12 14" id="KW-0472">Membrane</keyword>
<dbReference type="KEGG" id="anan:105726112"/>
<evidence type="ECO:0000256" key="10">
    <source>
        <dbReference type="ARBA" id="ARBA00023010"/>
    </source>
</evidence>
<comment type="subunit">
    <text evidence="13">Component of the TIM23 complex. Component of the MITRAC (mitochondrial translation regulation assembly intermediate of cytochrome c oxidase complex) complex, the core components of this complex being COA3/MITRAC12 and COX14. Interacts with COA3 and MT-CO1/COX1.</text>
</comment>
<proteinExistence type="inferred from homology"/>
<comment type="function">
    <text evidence="1">Participates in the translocation of transit peptide-containing proteins across the mitochondrial inner membrane. Also required for assembly of mitochondrial respiratory chain complex I and complex IV as component of the MITRAC (mitochondrial translation regulation assembly intermediate of cytochrome c oxidase complex) complex. Probably shuttles between the presequence translocase and respiratory-chain assembly intermediates in a process that promotes incorporation of early nuclear-encoded subunits into these complexes.</text>
</comment>
<evidence type="ECO:0000256" key="5">
    <source>
        <dbReference type="ARBA" id="ARBA00022448"/>
    </source>
</evidence>
<dbReference type="Ensembl" id="ENSANAT00000034845.1">
    <property type="protein sequence ID" value="ENSANAP00000016991.1"/>
    <property type="gene ID" value="ENSANAG00000026364.1"/>
</dbReference>
<sequence>MICTFLRAIQYTEKLHRSSAKRLLLPHVVLNKACLETEPSLRGGLQYQKKTVRPRCVLGVTQKAIWTQGPSSRKAKEDSSKQVSVHRSQRGGTAVSTAQKVKEAGRDFTYLIVVLFGITITGGLFYTIFKELFSSSSPSKIYGRALEKCRSHPEVIGVFGEPLKGYGEATRRGRRQHISFIEYIKDGLEHMRVKFYIEGSEPGKQGTVHAEVKENPKSGEYDFRYVFVEIESYPRRTIIVEDNRSQDD</sequence>
<evidence type="ECO:0000313" key="17">
    <source>
        <dbReference type="Proteomes" id="UP000233020"/>
    </source>
</evidence>
<keyword evidence="10 14" id="KW-0811">Translocation</keyword>
<evidence type="ECO:0000256" key="6">
    <source>
        <dbReference type="ARBA" id="ARBA00022692"/>
    </source>
</evidence>
<comment type="subcellular location">
    <subcellularLocation>
        <location evidence="14">Mitochondrion inner membrane</location>
        <topology evidence="14">Single-pass membrane protein</topology>
    </subcellularLocation>
    <subcellularLocation>
        <location evidence="2">Mitochondrion membrane</location>
        <topology evidence="2">Single-pass membrane protein</topology>
    </subcellularLocation>
</comment>
<keyword evidence="6 14" id="KW-0812">Transmembrane</keyword>
<dbReference type="InterPro" id="IPR013261">
    <property type="entry name" value="Tim21"/>
</dbReference>
<reference evidence="16" key="1">
    <citation type="submission" date="2025-08" db="UniProtKB">
        <authorList>
            <consortium name="Ensembl"/>
        </authorList>
    </citation>
    <scope>IDENTIFICATION</scope>
</reference>
<dbReference type="AlphaFoldDB" id="A0A2K5D7Q2"/>
<evidence type="ECO:0000256" key="15">
    <source>
        <dbReference type="SAM" id="MobiDB-lite"/>
    </source>
</evidence>
<evidence type="ECO:0000256" key="2">
    <source>
        <dbReference type="ARBA" id="ARBA00004304"/>
    </source>
</evidence>
<evidence type="ECO:0000256" key="1">
    <source>
        <dbReference type="ARBA" id="ARBA00003031"/>
    </source>
</evidence>
<dbReference type="GO" id="GO:0033617">
    <property type="term" value="P:mitochondrial respiratory chain complex IV assembly"/>
    <property type="evidence" value="ECO:0007669"/>
    <property type="project" value="Ensembl"/>
</dbReference>
<dbReference type="STRING" id="37293.ENSANAP00000016991"/>
<dbReference type="PANTHER" id="PTHR13032">
    <property type="entry name" value="MITOCHONDRIAL IMPORT INNER MEMBRANE TRANSLOCASE SUBUNIT TIM21"/>
    <property type="match status" value="1"/>
</dbReference>
<evidence type="ECO:0000256" key="3">
    <source>
        <dbReference type="ARBA" id="ARBA00010867"/>
    </source>
</evidence>
<keyword evidence="9 14" id="KW-1133">Transmembrane helix</keyword>
<dbReference type="GO" id="GO:0005744">
    <property type="term" value="C:TIM23 mitochondrial import inner membrane translocase complex"/>
    <property type="evidence" value="ECO:0007669"/>
    <property type="project" value="UniProtKB-UniRule"/>
</dbReference>
<dbReference type="GeneID" id="105726112"/>